<evidence type="ECO:0000313" key="1">
    <source>
        <dbReference type="EMBL" id="SJL12703.1"/>
    </source>
</evidence>
<organism evidence="1 2">
    <name type="scientific">Armillaria ostoyae</name>
    <name type="common">Armillaria root rot fungus</name>
    <dbReference type="NCBI Taxonomy" id="47428"/>
    <lineage>
        <taxon>Eukaryota</taxon>
        <taxon>Fungi</taxon>
        <taxon>Dikarya</taxon>
        <taxon>Basidiomycota</taxon>
        <taxon>Agaricomycotina</taxon>
        <taxon>Agaricomycetes</taxon>
        <taxon>Agaricomycetidae</taxon>
        <taxon>Agaricales</taxon>
        <taxon>Marasmiineae</taxon>
        <taxon>Physalacriaceae</taxon>
        <taxon>Armillaria</taxon>
    </lineage>
</organism>
<keyword evidence="2" id="KW-1185">Reference proteome</keyword>
<accession>A0A284RVA9</accession>
<protein>
    <submittedName>
        <fullName evidence="1">Uncharacterized protein</fullName>
    </submittedName>
</protein>
<evidence type="ECO:0000313" key="2">
    <source>
        <dbReference type="Proteomes" id="UP000219338"/>
    </source>
</evidence>
<sequence length="202" mass="22776">MVRSHYFCKFKLVLHHQVSPSSTTALSPTVTFYCDITEQYYWLSSLSITVKSLLAITTSDTMMIFNVYTTELTATRFDANTIQKHMQLSECLQEFLSSLKRTLGQQFTNENELDFVIYDLWELAAKNNMAALFTNCRRLLGVVYWAQVGTIAAFKSIASVHPAPYRVAGTFGAPDSIFVLDTIAGGVQMEYTMNFVIQLTVS</sequence>
<dbReference type="OrthoDB" id="3006885at2759"/>
<name>A0A284RVA9_ARMOS</name>
<dbReference type="Proteomes" id="UP000219338">
    <property type="component" value="Unassembled WGS sequence"/>
</dbReference>
<dbReference type="AlphaFoldDB" id="A0A284RVA9"/>
<reference evidence="2" key="1">
    <citation type="journal article" date="2017" name="Nat. Ecol. Evol.">
        <title>Genome expansion and lineage-specific genetic innovations in the forest pathogenic fungi Armillaria.</title>
        <authorList>
            <person name="Sipos G."/>
            <person name="Prasanna A.N."/>
            <person name="Walter M.C."/>
            <person name="O'Connor E."/>
            <person name="Balint B."/>
            <person name="Krizsan K."/>
            <person name="Kiss B."/>
            <person name="Hess J."/>
            <person name="Varga T."/>
            <person name="Slot J."/>
            <person name="Riley R."/>
            <person name="Boka B."/>
            <person name="Rigling D."/>
            <person name="Barry K."/>
            <person name="Lee J."/>
            <person name="Mihaltcheva S."/>
            <person name="LaButti K."/>
            <person name="Lipzen A."/>
            <person name="Waldron R."/>
            <person name="Moloney N.M."/>
            <person name="Sperisen C."/>
            <person name="Kredics L."/>
            <person name="Vagvoelgyi C."/>
            <person name="Patrignani A."/>
            <person name="Fitzpatrick D."/>
            <person name="Nagy I."/>
            <person name="Doyle S."/>
            <person name="Anderson J.B."/>
            <person name="Grigoriev I.V."/>
            <person name="Gueldener U."/>
            <person name="Muensterkoetter M."/>
            <person name="Nagy L.G."/>
        </authorList>
    </citation>
    <scope>NUCLEOTIDE SEQUENCE [LARGE SCALE GENOMIC DNA]</scope>
    <source>
        <strain evidence="2">C18/9</strain>
    </source>
</reference>
<gene>
    <name evidence="1" type="ORF">ARMOST_16134</name>
</gene>
<dbReference type="EMBL" id="FUEG01000018">
    <property type="protein sequence ID" value="SJL12703.1"/>
    <property type="molecule type" value="Genomic_DNA"/>
</dbReference>
<proteinExistence type="predicted"/>